<organism evidence="3 4">
    <name type="scientific">Rubneribacter badeniensis</name>
    <dbReference type="NCBI Taxonomy" id="2070688"/>
    <lineage>
        <taxon>Bacteria</taxon>
        <taxon>Bacillati</taxon>
        <taxon>Actinomycetota</taxon>
        <taxon>Coriobacteriia</taxon>
        <taxon>Eggerthellales</taxon>
        <taxon>Eggerthellaceae</taxon>
        <taxon>Rubneribacter</taxon>
    </lineage>
</organism>
<comment type="caution">
    <text evidence="3">The sequence shown here is derived from an EMBL/GenBank/DDBJ whole genome shotgun (WGS) entry which is preliminary data.</text>
</comment>
<sequence>MLKTVRDILDLDSFEGAKAVAGFEGLSRTVTGASLMEVPDVFPYLEHGTLLLTTLFPIANDDSRMRDFVARLNECGVAGVCIKPRRYVEEIPAHILEQADELGLPVLELPPDANLSRMANRVLSLQLNEYIVQLQFRNHVHNALAELLLNDSDVEGLVGRLGELISRDVCLLDRDLNAVCAASPSGALCDSDDLAALVDSAEVVRRKRKLLLDHSLYPIVAGKHRFGYIYVPDYPGDRDARVNLDIAVEQSAILFAALFLKTDAVLKNQKSFRDVFIRDLLQGKVKSPIEIENKMRAFSMSLGFPQPVVCLKVFTEDETVRKEFYDNVISAGLLDEWYGRADGRVSDSVYVVYFNDALVVLGGVSSVEGNDALFNDMMADLLRLARGKGTRIGVGISDACERVRALDVAYAQAMSMLKTGSALSRSSFVDAYARHRMFPLIESVQDADALQRFVREKIGALIDYDRENDADLMETLGHLIEGDLNYKRVAERSFVHYNTVRYRASKIEQMGVSLKPGRDFAEVVVAYDCWVWLRALSDNK</sequence>
<reference evidence="3 4" key="1">
    <citation type="journal article" date="2018" name="Int. J. Syst. Evol. Microbiol.">
        <title>Rubneribacter badeniensis gen. nov., sp. nov. and Enteroscipio rubneri gen. nov., sp. nov., new members of the Eggerthellaceae isolated from human faeces.</title>
        <authorList>
            <person name="Danylec N."/>
            <person name="Gobl A."/>
            <person name="Stoll D.A."/>
            <person name="Hetzer B."/>
            <person name="Kulling S.E."/>
            <person name="Huch M."/>
        </authorList>
    </citation>
    <scope>NUCLEOTIDE SEQUENCE [LARGE SCALE GENOMIC DNA]</scope>
    <source>
        <strain evidence="3 4">ResAG-85</strain>
    </source>
</reference>
<dbReference type="InterPro" id="IPR051448">
    <property type="entry name" value="CdaR-like_regulators"/>
</dbReference>
<evidence type="ECO:0000313" key="4">
    <source>
        <dbReference type="Proteomes" id="UP000236488"/>
    </source>
</evidence>
<gene>
    <name evidence="3" type="ORF">C2L80_09730</name>
</gene>
<evidence type="ECO:0000313" key="3">
    <source>
        <dbReference type="EMBL" id="PNV64851.1"/>
    </source>
</evidence>
<dbReference type="InterPro" id="IPR012914">
    <property type="entry name" value="PucR_dom"/>
</dbReference>
<feature type="domain" description="PucR C-terminal helix-turn-helix" evidence="2">
    <location>
        <begin position="472"/>
        <end position="527"/>
    </location>
</feature>
<evidence type="ECO:0000259" key="2">
    <source>
        <dbReference type="Pfam" id="PF13556"/>
    </source>
</evidence>
<accession>A0A2K2U3H1</accession>
<name>A0A2K2U3H1_9ACTN</name>
<dbReference type="EMBL" id="PPEL01000063">
    <property type="protein sequence ID" value="PNV64851.1"/>
    <property type="molecule type" value="Genomic_DNA"/>
</dbReference>
<dbReference type="PANTHER" id="PTHR33744:SF1">
    <property type="entry name" value="DNA-BINDING TRANSCRIPTIONAL ACTIVATOR ADER"/>
    <property type="match status" value="1"/>
</dbReference>
<dbReference type="InterPro" id="IPR042070">
    <property type="entry name" value="PucR_C-HTH_sf"/>
</dbReference>
<dbReference type="RefSeq" id="WP_087195550.1">
    <property type="nucleotide sequence ID" value="NZ_PPEL01000063.1"/>
</dbReference>
<feature type="domain" description="Purine catabolism PurC-like" evidence="1">
    <location>
        <begin position="7"/>
        <end position="124"/>
    </location>
</feature>
<dbReference type="Pfam" id="PF07905">
    <property type="entry name" value="PucR"/>
    <property type="match status" value="1"/>
</dbReference>
<dbReference type="InterPro" id="IPR025736">
    <property type="entry name" value="PucR_C-HTH_dom"/>
</dbReference>
<keyword evidence="4" id="KW-1185">Reference proteome</keyword>
<dbReference type="Gene3D" id="1.10.10.2840">
    <property type="entry name" value="PucR C-terminal helix-turn-helix domain"/>
    <property type="match status" value="1"/>
</dbReference>
<dbReference type="AlphaFoldDB" id="A0A2K2U3H1"/>
<protein>
    <submittedName>
        <fullName evidence="3">PucR family transcriptional regulator</fullName>
    </submittedName>
</protein>
<proteinExistence type="predicted"/>
<dbReference type="Pfam" id="PF13556">
    <property type="entry name" value="HTH_30"/>
    <property type="match status" value="1"/>
</dbReference>
<dbReference type="Proteomes" id="UP000236488">
    <property type="component" value="Unassembled WGS sequence"/>
</dbReference>
<evidence type="ECO:0000259" key="1">
    <source>
        <dbReference type="Pfam" id="PF07905"/>
    </source>
</evidence>
<dbReference type="PANTHER" id="PTHR33744">
    <property type="entry name" value="CARBOHYDRATE DIACID REGULATOR"/>
    <property type="match status" value="1"/>
</dbReference>